<dbReference type="GO" id="GO:0016197">
    <property type="term" value="P:endosomal transport"/>
    <property type="evidence" value="ECO:0007669"/>
    <property type="project" value="TreeGrafter"/>
</dbReference>
<sequence>MKPVGTIDKKLSEKTSEKEILQDVKTSKSPICRKLLLCCLFLFTYTTVMALLVLYMDKIVIQYEQFKANMAHDVVMNNIKQDNSELIEYIRQYHMRPSKKFFLHRTAAHNNKAHLAQLKLSSKVRFIANYFDNMTQGVFVEADAYHGGKPSDTEWLEKKLNWTGLMVQSDTSDFIHAQQHGRFRTQPFMGCLSTSKAPKEIMHKEATFITLEDVDVKPVNDLGVGDGFFQTREKCFPLYSLMLAADMMNVQYL</sequence>
<dbReference type="PANTHER" id="PTHR34009:SF2">
    <property type="entry name" value="PROTEIN STAR"/>
    <property type="match status" value="1"/>
</dbReference>
<dbReference type="GO" id="GO:0031902">
    <property type="term" value="C:late endosome membrane"/>
    <property type="evidence" value="ECO:0007669"/>
    <property type="project" value="TreeGrafter"/>
</dbReference>
<dbReference type="EMBL" id="GECZ01004226">
    <property type="protein sequence ID" value="JAS65543.1"/>
    <property type="molecule type" value="Transcribed_RNA"/>
</dbReference>
<evidence type="ECO:0000313" key="2">
    <source>
        <dbReference type="EMBL" id="JAS65543.1"/>
    </source>
</evidence>
<dbReference type="InterPro" id="IPR053202">
    <property type="entry name" value="EGF_Rcpt_Signaling_Reg"/>
</dbReference>
<dbReference type="GO" id="GO:0005794">
    <property type="term" value="C:Golgi apparatus"/>
    <property type="evidence" value="ECO:0007669"/>
    <property type="project" value="TreeGrafter"/>
</dbReference>
<dbReference type="GO" id="GO:0005789">
    <property type="term" value="C:endoplasmic reticulum membrane"/>
    <property type="evidence" value="ECO:0007669"/>
    <property type="project" value="TreeGrafter"/>
</dbReference>
<dbReference type="PANTHER" id="PTHR34009">
    <property type="entry name" value="PROTEIN STAR"/>
    <property type="match status" value="1"/>
</dbReference>
<protein>
    <submittedName>
        <fullName evidence="2">Uncharacterized protein</fullName>
    </submittedName>
</protein>
<feature type="transmembrane region" description="Helical" evidence="1">
    <location>
        <begin position="35"/>
        <end position="56"/>
    </location>
</feature>
<proteinExistence type="predicted"/>
<gene>
    <name evidence="2" type="ORF">g.3504</name>
</gene>
<keyword evidence="1" id="KW-1133">Transmembrane helix</keyword>
<dbReference type="GO" id="GO:0006888">
    <property type="term" value="P:endoplasmic reticulum to Golgi vesicle-mediated transport"/>
    <property type="evidence" value="ECO:0007669"/>
    <property type="project" value="TreeGrafter"/>
</dbReference>
<evidence type="ECO:0000256" key="1">
    <source>
        <dbReference type="SAM" id="Phobius"/>
    </source>
</evidence>
<keyword evidence="1" id="KW-0812">Transmembrane</keyword>
<name>A0A1B6GT66_9HEMI</name>
<feature type="non-terminal residue" evidence="2">
    <location>
        <position position="253"/>
    </location>
</feature>
<dbReference type="GO" id="GO:0005886">
    <property type="term" value="C:plasma membrane"/>
    <property type="evidence" value="ECO:0007669"/>
    <property type="project" value="TreeGrafter"/>
</dbReference>
<reference evidence="2" key="1">
    <citation type="submission" date="2015-11" db="EMBL/GenBank/DDBJ databases">
        <title>De novo transcriptome assembly of four potential Pierce s Disease insect vectors from Arizona vineyards.</title>
        <authorList>
            <person name="Tassone E.E."/>
        </authorList>
    </citation>
    <scope>NUCLEOTIDE SEQUENCE</scope>
</reference>
<keyword evidence="1" id="KW-0472">Membrane</keyword>
<dbReference type="AlphaFoldDB" id="A0A1B6GT66"/>
<organism evidence="2">
    <name type="scientific">Cuerna arida</name>
    <dbReference type="NCBI Taxonomy" id="1464854"/>
    <lineage>
        <taxon>Eukaryota</taxon>
        <taxon>Metazoa</taxon>
        <taxon>Ecdysozoa</taxon>
        <taxon>Arthropoda</taxon>
        <taxon>Hexapoda</taxon>
        <taxon>Insecta</taxon>
        <taxon>Pterygota</taxon>
        <taxon>Neoptera</taxon>
        <taxon>Paraneoptera</taxon>
        <taxon>Hemiptera</taxon>
        <taxon>Auchenorrhyncha</taxon>
        <taxon>Membracoidea</taxon>
        <taxon>Cicadellidae</taxon>
        <taxon>Cicadellinae</taxon>
        <taxon>Proconiini</taxon>
        <taxon>Cuerna</taxon>
    </lineage>
</organism>
<accession>A0A1B6GT66</accession>